<dbReference type="EMBL" id="CM055747">
    <property type="protein sequence ID" value="KAJ7996621.1"/>
    <property type="molecule type" value="Genomic_DNA"/>
</dbReference>
<proteinExistence type="predicted"/>
<evidence type="ECO:0000313" key="2">
    <source>
        <dbReference type="Proteomes" id="UP001157502"/>
    </source>
</evidence>
<dbReference type="Proteomes" id="UP001157502">
    <property type="component" value="Chromosome 20"/>
</dbReference>
<sequence>MERMQNMTDIWEKRLVPGSEERKTRRKKTRRTARGDGHMHHLCPSEDSFKVAEKLPSQDLASLNPSVLGPRRRHAGRSVASLFGERRHVLLLAGLSLFSEVI</sequence>
<keyword evidence="2" id="KW-1185">Reference proteome</keyword>
<name>A0ACC2FZ82_DALPE</name>
<reference evidence="1" key="1">
    <citation type="submission" date="2021-05" db="EMBL/GenBank/DDBJ databases">
        <authorList>
            <person name="Pan Q."/>
            <person name="Jouanno E."/>
            <person name="Zahm M."/>
            <person name="Klopp C."/>
            <person name="Cabau C."/>
            <person name="Louis A."/>
            <person name="Berthelot C."/>
            <person name="Parey E."/>
            <person name="Roest Crollius H."/>
            <person name="Montfort J."/>
            <person name="Robinson-Rechavi M."/>
            <person name="Bouchez O."/>
            <person name="Lampietro C."/>
            <person name="Lopez Roques C."/>
            <person name="Donnadieu C."/>
            <person name="Postlethwait J."/>
            <person name="Bobe J."/>
            <person name="Dillon D."/>
            <person name="Chandos A."/>
            <person name="von Hippel F."/>
            <person name="Guiguen Y."/>
        </authorList>
    </citation>
    <scope>NUCLEOTIDE SEQUENCE</scope>
    <source>
        <strain evidence="1">YG-Jan2019</strain>
    </source>
</reference>
<protein>
    <submittedName>
        <fullName evidence="1">Uncharacterized protein</fullName>
    </submittedName>
</protein>
<comment type="caution">
    <text evidence="1">The sequence shown here is derived from an EMBL/GenBank/DDBJ whole genome shotgun (WGS) entry which is preliminary data.</text>
</comment>
<organism evidence="1 2">
    <name type="scientific">Dallia pectoralis</name>
    <name type="common">Alaska blackfish</name>
    <dbReference type="NCBI Taxonomy" id="75939"/>
    <lineage>
        <taxon>Eukaryota</taxon>
        <taxon>Metazoa</taxon>
        <taxon>Chordata</taxon>
        <taxon>Craniata</taxon>
        <taxon>Vertebrata</taxon>
        <taxon>Euteleostomi</taxon>
        <taxon>Actinopterygii</taxon>
        <taxon>Neopterygii</taxon>
        <taxon>Teleostei</taxon>
        <taxon>Protacanthopterygii</taxon>
        <taxon>Esociformes</taxon>
        <taxon>Umbridae</taxon>
        <taxon>Dallia</taxon>
    </lineage>
</organism>
<evidence type="ECO:0000313" key="1">
    <source>
        <dbReference type="EMBL" id="KAJ7996621.1"/>
    </source>
</evidence>
<gene>
    <name evidence="1" type="ORF">DPEC_G00238950</name>
</gene>
<accession>A0ACC2FZ82</accession>